<reference evidence="4" key="1">
    <citation type="submission" date="2017-12" db="EMBL/GenBank/DDBJ databases">
        <authorList>
            <person name="Thomas-White K."/>
            <person name="Wolfe A.J."/>
        </authorList>
    </citation>
    <scope>NUCLEOTIDE SEQUENCE</scope>
    <source>
        <strain evidence="4">UMB0763</strain>
    </source>
</reference>
<dbReference type="SUPFAM" id="SSF53807">
    <property type="entry name" value="Helical backbone' metal receptor"/>
    <property type="match status" value="1"/>
</dbReference>
<keyword evidence="2" id="KW-0732">Signal</keyword>
<dbReference type="Gene3D" id="3.40.50.1980">
    <property type="entry name" value="Nitrogenase molybdenum iron protein domain"/>
    <property type="match status" value="2"/>
</dbReference>
<dbReference type="EMBL" id="CP136958">
    <property type="protein sequence ID" value="WOT01049.1"/>
    <property type="molecule type" value="Genomic_DNA"/>
</dbReference>
<dbReference type="NCBIfam" id="NF038402">
    <property type="entry name" value="TroA_like"/>
    <property type="match status" value="1"/>
</dbReference>
<name>A0AAF0YPL3_9CORY</name>
<reference evidence="4" key="2">
    <citation type="submission" date="2023-10" db="EMBL/GenBank/DDBJ databases">
        <authorList>
            <person name="Choi B."/>
        </authorList>
    </citation>
    <scope>NUCLEOTIDE SEQUENCE</scope>
    <source>
        <strain evidence="4">UMB0763</strain>
    </source>
</reference>
<sequence length="318" mass="33774">MRLETTRQRGVLFAALFAFLAVVALVVSGCSGSASEGSSAAETSAPSETAGAFPLTVASDDGRTLTLDKKPERIVSLSASSTESLYAIGAGDAVVAADKYSTYPEEAPNDENLSARATNAEALLTYNPDLVVVSWNAEELIGGLDAVGVPVLVMLPPTTVDGAYEQIERLGQATGHAEEATGVTSDMRQQIEKTVAASNHKGEGKSYFHEVTIDYYTVSNDTFLGDVYSLFGLSSIAPEDASGYPQLTEEAIIAANPDYIFLVDHTSEKLTPQQVADRPGWSAITAVQEGRIIPLDEDLASRWGPRLPQLVEQIAENL</sequence>
<evidence type="ECO:0000313" key="4">
    <source>
        <dbReference type="EMBL" id="WOT01049.1"/>
    </source>
</evidence>
<comment type="similarity">
    <text evidence="1">Belongs to the bacterial solute-binding protein 8 family.</text>
</comment>
<evidence type="ECO:0000313" key="5">
    <source>
        <dbReference type="Proteomes" id="UP000234560"/>
    </source>
</evidence>
<dbReference type="PANTHER" id="PTHR30535">
    <property type="entry name" value="VITAMIN B12-BINDING PROTEIN"/>
    <property type="match status" value="1"/>
</dbReference>
<accession>A0AAF0YPL3</accession>
<dbReference type="InterPro" id="IPR054828">
    <property type="entry name" value="Vit_B12_bind_prot"/>
</dbReference>
<dbReference type="RefSeq" id="WP_257877757.1">
    <property type="nucleotide sequence ID" value="NZ_CP136958.1"/>
</dbReference>
<dbReference type="CDD" id="cd01143">
    <property type="entry name" value="YvrC"/>
    <property type="match status" value="1"/>
</dbReference>
<dbReference type="Proteomes" id="UP000234560">
    <property type="component" value="Chromosome"/>
</dbReference>
<gene>
    <name evidence="4" type="ORF">CYJ47_07000</name>
</gene>
<dbReference type="PROSITE" id="PS50983">
    <property type="entry name" value="FE_B12_PBP"/>
    <property type="match status" value="1"/>
</dbReference>
<feature type="domain" description="Fe/B12 periplasmic-binding" evidence="3">
    <location>
        <begin position="73"/>
        <end position="318"/>
    </location>
</feature>
<organism evidence="4 5">
    <name type="scientific">Corynebacterium pyruviciproducens</name>
    <dbReference type="NCBI Taxonomy" id="598660"/>
    <lineage>
        <taxon>Bacteria</taxon>
        <taxon>Bacillati</taxon>
        <taxon>Actinomycetota</taxon>
        <taxon>Actinomycetes</taxon>
        <taxon>Mycobacteriales</taxon>
        <taxon>Corynebacteriaceae</taxon>
        <taxon>Corynebacterium</taxon>
    </lineage>
</organism>
<dbReference type="InterPro" id="IPR002491">
    <property type="entry name" value="ABC_transptr_periplasmic_BD"/>
</dbReference>
<evidence type="ECO:0000256" key="1">
    <source>
        <dbReference type="ARBA" id="ARBA00008814"/>
    </source>
</evidence>
<protein>
    <submittedName>
        <fullName evidence="4">ABC transporter substrate-binding protein</fullName>
    </submittedName>
</protein>
<dbReference type="AlphaFoldDB" id="A0AAF0YPL3"/>
<dbReference type="InterPro" id="IPR050902">
    <property type="entry name" value="ABC_Transporter_SBP"/>
</dbReference>
<evidence type="ECO:0000256" key="2">
    <source>
        <dbReference type="ARBA" id="ARBA00022729"/>
    </source>
</evidence>
<dbReference type="KEGG" id="cpyr:CYJ47_07000"/>
<evidence type="ECO:0000259" key="3">
    <source>
        <dbReference type="PROSITE" id="PS50983"/>
    </source>
</evidence>
<dbReference type="PANTHER" id="PTHR30535:SF34">
    <property type="entry name" value="MOLYBDATE-BINDING PROTEIN MOLA"/>
    <property type="match status" value="1"/>
</dbReference>
<dbReference type="Pfam" id="PF01497">
    <property type="entry name" value="Peripla_BP_2"/>
    <property type="match status" value="1"/>
</dbReference>
<proteinExistence type="inferred from homology"/>
<dbReference type="PROSITE" id="PS51257">
    <property type="entry name" value="PROKAR_LIPOPROTEIN"/>
    <property type="match status" value="1"/>
</dbReference>